<name>A0A9P5YH55_9AGAR</name>
<evidence type="ECO:0000256" key="1">
    <source>
        <dbReference type="ARBA" id="ARBA00010954"/>
    </source>
</evidence>
<reference evidence="3" key="1">
    <citation type="submission" date="2020-11" db="EMBL/GenBank/DDBJ databases">
        <authorList>
            <consortium name="DOE Joint Genome Institute"/>
            <person name="Ahrendt S."/>
            <person name="Riley R."/>
            <person name="Andreopoulos W."/>
            <person name="Labutti K."/>
            <person name="Pangilinan J."/>
            <person name="Ruiz-Duenas F.J."/>
            <person name="Barrasa J.M."/>
            <person name="Sanchez-Garcia M."/>
            <person name="Camarero S."/>
            <person name="Miyauchi S."/>
            <person name="Serrano A."/>
            <person name="Linde D."/>
            <person name="Babiker R."/>
            <person name="Drula E."/>
            <person name="Ayuso-Fernandez I."/>
            <person name="Pacheco R."/>
            <person name="Padilla G."/>
            <person name="Ferreira P."/>
            <person name="Barriuso J."/>
            <person name="Kellner H."/>
            <person name="Castanera R."/>
            <person name="Alfaro M."/>
            <person name="Ramirez L."/>
            <person name="Pisabarro A.G."/>
            <person name="Kuo A."/>
            <person name="Tritt A."/>
            <person name="Lipzen A."/>
            <person name="He G."/>
            <person name="Yan M."/>
            <person name="Ng V."/>
            <person name="Cullen D."/>
            <person name="Martin F."/>
            <person name="Rosso M.-N."/>
            <person name="Henrissat B."/>
            <person name="Hibbett D."/>
            <person name="Martinez A.T."/>
            <person name="Grigoriev I.V."/>
        </authorList>
    </citation>
    <scope>NUCLEOTIDE SEQUENCE</scope>
    <source>
        <strain evidence="3">CBS 247.69</strain>
    </source>
</reference>
<dbReference type="Pfam" id="PF05794">
    <property type="entry name" value="Tcp11"/>
    <property type="match status" value="1"/>
</dbReference>
<comment type="similarity">
    <text evidence="1">Belongs to the TCP11 family.</text>
</comment>
<protein>
    <submittedName>
        <fullName evidence="3">T-complex protein 11-domain-containing protein</fullName>
    </submittedName>
</protein>
<dbReference type="PANTHER" id="PTHR12832:SF11">
    <property type="entry name" value="LD23868P"/>
    <property type="match status" value="1"/>
</dbReference>
<comment type="caution">
    <text evidence="3">The sequence shown here is derived from an EMBL/GenBank/DDBJ whole genome shotgun (WGS) entry which is preliminary data.</text>
</comment>
<dbReference type="Proteomes" id="UP000807353">
    <property type="component" value="Unassembled WGS sequence"/>
</dbReference>
<dbReference type="InterPro" id="IPR008862">
    <property type="entry name" value="Tcp11"/>
</dbReference>
<dbReference type="AlphaFoldDB" id="A0A9P5YH55"/>
<dbReference type="PANTHER" id="PTHR12832">
    <property type="entry name" value="TESTIS-SPECIFIC PROTEIN PBS13 T-COMPLEX 11"/>
    <property type="match status" value="1"/>
</dbReference>
<dbReference type="EMBL" id="MU150232">
    <property type="protein sequence ID" value="KAF9468539.1"/>
    <property type="molecule type" value="Genomic_DNA"/>
</dbReference>
<dbReference type="GO" id="GO:0010737">
    <property type="term" value="P:protein kinase A signaling"/>
    <property type="evidence" value="ECO:0007669"/>
    <property type="project" value="TreeGrafter"/>
</dbReference>
<feature type="compositionally biased region" description="Basic and acidic residues" evidence="2">
    <location>
        <begin position="1"/>
        <end position="10"/>
    </location>
</feature>
<keyword evidence="4" id="KW-1185">Reference proteome</keyword>
<sequence length="786" mass="86673">MDDLAHDVPFNHRKRKAESDDPTDSSPVDNTPPSLNVSQSVPAAVTCPTAPRQTCLASDTTMWPSPTSPQVSSPLSSHRYPSNPAKRPRLERIDTAWRAPNRQPPRKSPLKTAAPSKPPPTVRHGNDIEDIGIVSTSDPGPSSGSLLHLRPGPKFSADPSSPVVPSIPIDTNSIHIPSLHPLINRQTLKELDLDAILRNPQLRHDLLFDPGLQFRPTCSRRKRDMSEKYWAAIGQEVDTGCTCVSFDLHGKPHPVLCACTQIPSPPSSPVVAYASPPNAFTLRMPSRIRALLSEFLEVLLLVIQPLSSISGMYVNPNTFKSQMEEHAAQAAHIRTIFDPALIEQELRHELFDPSGLFRAIGATLKGHCAPMRDRAVEAMVQAAQACAPGGTGSKLEAVTAVRMCMEILELMKLDIANHQLQTLRPFLIRTSGQFELKTFKNRKTGNSSIQITREWLHLAHYDLLARGPIPHPQYPEQLQYDTLPRNQQVYLAVLKGTLNLIFDPPVPPSSSVSPPLTPVSPVRTPTSPVLHGYPETSYLDSARLTLLTSDAADATALSMFLLLYRQLVFSDSNEAPPSPQDPKVEEEDLLRLKNEIRDIGSGRLGHCFMSKPSFDGVASPQGSRSDRKEAERWRIAKQDIVLQIAKRAKEARNRAHSLPPSPSSPVADAPDEQMLSLAQRWADSNMQPNSPLSTMLRRRLRDVVFNAVVTLAYPGRDSTTGKLTNIDFHSPTQADSALEIPLGAATGMEPLTDEIRTLAERISRLALIHLNAFLPLYEQEGFLDRQ</sequence>
<gene>
    <name evidence="3" type="ORF">BDZ94DRAFT_669866</name>
</gene>
<accession>A0A9P5YH55</accession>
<feature type="compositionally biased region" description="Polar residues" evidence="2">
    <location>
        <begin position="51"/>
        <end position="80"/>
    </location>
</feature>
<proteinExistence type="inferred from homology"/>
<dbReference type="OrthoDB" id="276323at2759"/>
<feature type="compositionally biased region" description="Polar residues" evidence="2">
    <location>
        <begin position="24"/>
        <end position="41"/>
    </location>
</feature>
<evidence type="ECO:0000313" key="4">
    <source>
        <dbReference type="Proteomes" id="UP000807353"/>
    </source>
</evidence>
<evidence type="ECO:0000256" key="2">
    <source>
        <dbReference type="SAM" id="MobiDB-lite"/>
    </source>
</evidence>
<evidence type="ECO:0000313" key="3">
    <source>
        <dbReference type="EMBL" id="KAF9468539.1"/>
    </source>
</evidence>
<feature type="region of interest" description="Disordered" evidence="2">
    <location>
        <begin position="1"/>
        <end position="127"/>
    </location>
</feature>
<organism evidence="3 4">
    <name type="scientific">Collybia nuda</name>
    <dbReference type="NCBI Taxonomy" id="64659"/>
    <lineage>
        <taxon>Eukaryota</taxon>
        <taxon>Fungi</taxon>
        <taxon>Dikarya</taxon>
        <taxon>Basidiomycota</taxon>
        <taxon>Agaricomycotina</taxon>
        <taxon>Agaricomycetes</taxon>
        <taxon>Agaricomycetidae</taxon>
        <taxon>Agaricales</taxon>
        <taxon>Tricholomatineae</taxon>
        <taxon>Clitocybaceae</taxon>
        <taxon>Collybia</taxon>
    </lineage>
</organism>
<feature type="region of interest" description="Disordered" evidence="2">
    <location>
        <begin position="509"/>
        <end position="528"/>
    </location>
</feature>